<dbReference type="Proteomes" id="UP000518752">
    <property type="component" value="Unassembled WGS sequence"/>
</dbReference>
<evidence type="ECO:0000256" key="1">
    <source>
        <dbReference type="SAM" id="Coils"/>
    </source>
</evidence>
<keyword evidence="5" id="KW-1185">Reference proteome</keyword>
<dbReference type="OrthoDB" id="3364132at2759"/>
<evidence type="ECO:0000256" key="2">
    <source>
        <dbReference type="SAM" id="MobiDB-lite"/>
    </source>
</evidence>
<feature type="compositionally biased region" description="Basic and acidic residues" evidence="2">
    <location>
        <begin position="506"/>
        <end position="515"/>
    </location>
</feature>
<organism evidence="4 5">
    <name type="scientific">Collybiopsis confluens</name>
    <dbReference type="NCBI Taxonomy" id="2823264"/>
    <lineage>
        <taxon>Eukaryota</taxon>
        <taxon>Fungi</taxon>
        <taxon>Dikarya</taxon>
        <taxon>Basidiomycota</taxon>
        <taxon>Agaricomycotina</taxon>
        <taxon>Agaricomycetes</taxon>
        <taxon>Agaricomycetidae</taxon>
        <taxon>Agaricales</taxon>
        <taxon>Marasmiineae</taxon>
        <taxon>Omphalotaceae</taxon>
        <taxon>Collybiopsis</taxon>
    </lineage>
</organism>
<dbReference type="AlphaFoldDB" id="A0A8H5G061"/>
<feature type="compositionally biased region" description="Low complexity" evidence="2">
    <location>
        <begin position="534"/>
        <end position="557"/>
    </location>
</feature>
<keyword evidence="1" id="KW-0175">Coiled coil</keyword>
<proteinExistence type="predicted"/>
<evidence type="ECO:0000313" key="4">
    <source>
        <dbReference type="EMBL" id="KAF5355424.1"/>
    </source>
</evidence>
<dbReference type="PANTHER" id="PTHR36223">
    <property type="entry name" value="BETA-LACTAMASE-TYPE TRANSPEPTIDASE FOLD DOMAIN CONTAINING PROTEIN"/>
    <property type="match status" value="1"/>
</dbReference>
<comment type="caution">
    <text evidence="4">The sequence shown here is derived from an EMBL/GenBank/DDBJ whole genome shotgun (WGS) entry which is preliminary data.</text>
</comment>
<dbReference type="Pfam" id="PF25534">
    <property type="entry name" value="DUF7918"/>
    <property type="match status" value="1"/>
</dbReference>
<dbReference type="PANTHER" id="PTHR36223:SF1">
    <property type="entry name" value="TRANSCRIPTION ELONGATION FACTOR EAF N-TERMINAL DOMAIN-CONTAINING PROTEIN"/>
    <property type="match status" value="1"/>
</dbReference>
<dbReference type="InterPro" id="IPR057678">
    <property type="entry name" value="DUF7918"/>
</dbReference>
<evidence type="ECO:0000259" key="3">
    <source>
        <dbReference type="Pfam" id="PF25534"/>
    </source>
</evidence>
<gene>
    <name evidence="4" type="ORF">D9757_013162</name>
</gene>
<evidence type="ECO:0000313" key="5">
    <source>
        <dbReference type="Proteomes" id="UP000518752"/>
    </source>
</evidence>
<dbReference type="EMBL" id="JAACJN010000250">
    <property type="protein sequence ID" value="KAF5355424.1"/>
    <property type="molecule type" value="Genomic_DNA"/>
</dbReference>
<feature type="compositionally biased region" description="Polar residues" evidence="2">
    <location>
        <begin position="575"/>
        <end position="585"/>
    </location>
</feature>
<feature type="domain" description="DUF7918" evidence="3">
    <location>
        <begin position="303"/>
        <end position="496"/>
    </location>
</feature>
<name>A0A8H5G061_9AGAR</name>
<feature type="region of interest" description="Disordered" evidence="2">
    <location>
        <begin position="95"/>
        <end position="118"/>
    </location>
</feature>
<reference evidence="4 5" key="1">
    <citation type="journal article" date="2020" name="ISME J.">
        <title>Uncovering the hidden diversity of litter-decomposition mechanisms in mushroom-forming fungi.</title>
        <authorList>
            <person name="Floudas D."/>
            <person name="Bentzer J."/>
            <person name="Ahren D."/>
            <person name="Johansson T."/>
            <person name="Persson P."/>
            <person name="Tunlid A."/>
        </authorList>
    </citation>
    <scope>NUCLEOTIDE SEQUENCE [LARGE SCALE GENOMIC DNA]</scope>
    <source>
        <strain evidence="4 5">CBS 406.79</strain>
    </source>
</reference>
<feature type="region of interest" description="Disordered" evidence="2">
    <location>
        <begin position="499"/>
        <end position="605"/>
    </location>
</feature>
<sequence>MPRDVGQIELRIQNYMIEKPYLPENYQGKALPVAQTISEKAKKGIDHTTSFSETINSPVNLFHGKLIGNPFLCVQFRYRPIGVLRAHGIAPPIPATAQAEIPAPSRKRCRSSSQEQDKKPVIAETIEISDDDIYEPYIPKYMYLEGSTMYYEIESTTDDALQELERLQARMNELRAKHMNRKDRKKIKREHEPIRVKAESSGSGPIVIDLTWWSFYPDVATRPFPDPIGIARWLERGLHQKYSTSDVFKASPSDSGVTSHERALLLFVSALSSSSSAILQFPLTFTRSNSGAMLFYGEFGAWVTVDGKTLDEFGLDTDIPQRKVSCYIASEEGKSFQVHWYDKEVESATRGRVSIDGRSMGGKIIHSKIDNSVTKRGFRTSAKKRMPFIFSKIQLTDKEDGISYLSTHKPGEINIVIVRVRMTGVKIYAREHTVPETLTYNEEKLKGSAHNTTFGQPATDTNRILYHETKPYGDPVARFCFRYMPIDLLRAKDIAPYPPRKRRRRMGEEDVDVKPDLAGLDKTNPGRSFIPNQGSSSDSLQSNGSSRGSSLSTIVSSPAPASLSIKRERIDSAVPASSSFTPSRQRSARPGPPPNLGEIIDLTNL</sequence>
<accession>A0A8H5G061</accession>
<feature type="coiled-coil region" evidence="1">
    <location>
        <begin position="157"/>
        <end position="184"/>
    </location>
</feature>
<protein>
    <recommendedName>
        <fullName evidence="3">DUF7918 domain-containing protein</fullName>
    </recommendedName>
</protein>